<keyword evidence="2" id="KW-0732">Signal</keyword>
<dbReference type="AlphaFoldDB" id="A0A371X2D4"/>
<feature type="chain" id="PRO_5016687159" evidence="2">
    <location>
        <begin position="23"/>
        <end position="311"/>
    </location>
</feature>
<proteinExistence type="predicted"/>
<sequence length="311" mass="32216">MGKVLGSYVLAGMVLWSLGAIAQEASGDIPLPDARPDEASGAPGTGQAAQTSRAGGPEAPGTEAADASIDPPIPQPRDPADVPQVNPQTSRTTVESDGPPPETESPAVVPALAAPAERARPPVSSADAARAASAIAASLSCEAALEAKGVRFETSPSVSEGRCGVLRPVSLDRFSNGLALETRTQMWCPTADALDAWMIETVVPAAKAIYPDRELTGIAQVSTYVCRNRNSNAKISEHARGSAVDIGAFVFSDGEVAVAPAKEGSTERRFLDVLRKGACGPFTTVLGPGTDADHAHHFHFDLAARKNPYCK</sequence>
<evidence type="ECO:0000313" key="5">
    <source>
        <dbReference type="Proteomes" id="UP000264310"/>
    </source>
</evidence>
<feature type="compositionally biased region" description="Polar residues" evidence="1">
    <location>
        <begin position="85"/>
        <end position="95"/>
    </location>
</feature>
<dbReference type="OrthoDB" id="9809788at2"/>
<gene>
    <name evidence="4" type="ORF">DYI37_10025</name>
</gene>
<feature type="compositionally biased region" description="Low complexity" evidence="1">
    <location>
        <begin position="54"/>
        <end position="67"/>
    </location>
</feature>
<comment type="caution">
    <text evidence="4">The sequence shown here is derived from an EMBL/GenBank/DDBJ whole genome shotgun (WGS) entry which is preliminary data.</text>
</comment>
<dbReference type="InterPro" id="IPR009683">
    <property type="entry name" value="Extensin-like_C"/>
</dbReference>
<feature type="domain" description="Extensin-like C-terminal" evidence="3">
    <location>
        <begin position="140"/>
        <end position="310"/>
    </location>
</feature>
<dbReference type="Proteomes" id="UP000264310">
    <property type="component" value="Unassembled WGS sequence"/>
</dbReference>
<dbReference type="RefSeq" id="WP_116683104.1">
    <property type="nucleotide sequence ID" value="NZ_QURL01000004.1"/>
</dbReference>
<evidence type="ECO:0000256" key="2">
    <source>
        <dbReference type="SAM" id="SignalP"/>
    </source>
</evidence>
<evidence type="ECO:0000313" key="4">
    <source>
        <dbReference type="EMBL" id="RFC63373.1"/>
    </source>
</evidence>
<organism evidence="4 5">
    <name type="scientific">Fulvimarina endophytica</name>
    <dbReference type="NCBI Taxonomy" id="2293836"/>
    <lineage>
        <taxon>Bacteria</taxon>
        <taxon>Pseudomonadati</taxon>
        <taxon>Pseudomonadota</taxon>
        <taxon>Alphaproteobacteria</taxon>
        <taxon>Hyphomicrobiales</taxon>
        <taxon>Aurantimonadaceae</taxon>
        <taxon>Fulvimarina</taxon>
    </lineage>
</organism>
<reference evidence="4 5" key="1">
    <citation type="submission" date="2018-08" db="EMBL/GenBank/DDBJ databases">
        <title>Fulvimarina sp. 85, whole genome shotgun sequence.</title>
        <authorList>
            <person name="Tuo L."/>
        </authorList>
    </citation>
    <scope>NUCLEOTIDE SEQUENCE [LARGE SCALE GENOMIC DNA]</scope>
    <source>
        <strain evidence="4 5">85</strain>
    </source>
</reference>
<evidence type="ECO:0000259" key="3">
    <source>
        <dbReference type="Pfam" id="PF06904"/>
    </source>
</evidence>
<dbReference type="EMBL" id="QURL01000004">
    <property type="protein sequence ID" value="RFC63373.1"/>
    <property type="molecule type" value="Genomic_DNA"/>
</dbReference>
<evidence type="ECO:0000256" key="1">
    <source>
        <dbReference type="SAM" id="MobiDB-lite"/>
    </source>
</evidence>
<keyword evidence="5" id="KW-1185">Reference proteome</keyword>
<feature type="signal peptide" evidence="2">
    <location>
        <begin position="1"/>
        <end position="22"/>
    </location>
</feature>
<protein>
    <submittedName>
        <fullName evidence="4">Extensin family protein</fullName>
    </submittedName>
</protein>
<feature type="region of interest" description="Disordered" evidence="1">
    <location>
        <begin position="29"/>
        <end position="107"/>
    </location>
</feature>
<name>A0A371X2D4_9HYPH</name>
<accession>A0A371X2D4</accession>
<dbReference type="Pfam" id="PF06904">
    <property type="entry name" value="Extensin-like_C"/>
    <property type="match status" value="1"/>
</dbReference>